<feature type="domain" description="Diphosphomevalonate decarboxylase-like N-terminal" evidence="9">
    <location>
        <begin position="7"/>
        <end position="161"/>
    </location>
</feature>
<dbReference type="Gene3D" id="3.30.70.890">
    <property type="entry name" value="GHMP kinase, C-terminal domain"/>
    <property type="match status" value="1"/>
</dbReference>
<dbReference type="EC" id="4.1.1.33" evidence="2"/>
<accession>A0A1F7JC83</accession>
<evidence type="ECO:0000256" key="3">
    <source>
        <dbReference type="ARBA" id="ARBA00022516"/>
    </source>
</evidence>
<dbReference type="FunFam" id="3.30.230.10:FF:000072">
    <property type="entry name" value="Diphosphomevalonate decarboxylase"/>
    <property type="match status" value="1"/>
</dbReference>
<dbReference type="Proteomes" id="UP000177418">
    <property type="component" value="Unassembled WGS sequence"/>
</dbReference>
<dbReference type="InterPro" id="IPR029765">
    <property type="entry name" value="Mev_diP_decarb"/>
</dbReference>
<dbReference type="Pfam" id="PF18376">
    <property type="entry name" value="MDD_C"/>
    <property type="match status" value="1"/>
</dbReference>
<dbReference type="PANTHER" id="PTHR10977:SF3">
    <property type="entry name" value="DIPHOSPHOMEVALONATE DECARBOXYLASE"/>
    <property type="match status" value="1"/>
</dbReference>
<comment type="caution">
    <text evidence="10">The sequence shown here is derived from an EMBL/GenBank/DDBJ whole genome shotgun (WGS) entry which is preliminary data.</text>
</comment>
<dbReference type="InterPro" id="IPR041431">
    <property type="entry name" value="Mvd1_C"/>
</dbReference>
<dbReference type="PANTHER" id="PTHR10977">
    <property type="entry name" value="DIPHOSPHOMEVALONATE DECARBOXYLASE"/>
    <property type="match status" value="1"/>
</dbReference>
<reference evidence="10 11" key="1">
    <citation type="journal article" date="2016" name="Nat. Commun.">
        <title>Thousands of microbial genomes shed light on interconnected biogeochemical processes in an aquifer system.</title>
        <authorList>
            <person name="Anantharaman K."/>
            <person name="Brown C.T."/>
            <person name="Hug L.A."/>
            <person name="Sharon I."/>
            <person name="Castelle C.J."/>
            <person name="Probst A.J."/>
            <person name="Thomas B.C."/>
            <person name="Singh A."/>
            <person name="Wilkins M.J."/>
            <person name="Karaoz U."/>
            <person name="Brodie E.L."/>
            <person name="Williams K.H."/>
            <person name="Hubbard S.S."/>
            <person name="Banfield J.F."/>
        </authorList>
    </citation>
    <scope>NUCLEOTIDE SEQUENCE [LARGE SCALE GENOMIC DNA]</scope>
</reference>
<organism evidence="10 11">
    <name type="scientific">Candidatus Roizmanbacteria bacterium RIFCSPLOWO2_02_FULL_36_11</name>
    <dbReference type="NCBI Taxonomy" id="1802071"/>
    <lineage>
        <taxon>Bacteria</taxon>
        <taxon>Candidatus Roizmaniibacteriota</taxon>
    </lineage>
</organism>
<feature type="domain" description="Mvd1 C-terminal" evidence="8">
    <location>
        <begin position="175"/>
        <end position="298"/>
    </location>
</feature>
<dbReference type="Gene3D" id="3.30.230.10">
    <property type="match status" value="1"/>
</dbReference>
<evidence type="ECO:0000313" key="10">
    <source>
        <dbReference type="EMBL" id="OGK53220.1"/>
    </source>
</evidence>
<keyword evidence="5" id="KW-0067">ATP-binding</keyword>
<dbReference type="GO" id="GO:0019287">
    <property type="term" value="P:isopentenyl diphosphate biosynthetic process, mevalonate pathway"/>
    <property type="evidence" value="ECO:0007669"/>
    <property type="project" value="InterPro"/>
</dbReference>
<protein>
    <recommendedName>
        <fullName evidence="2">diphosphomevalonate decarboxylase</fullName>
        <ecNumber evidence="2">4.1.1.33</ecNumber>
    </recommendedName>
</protein>
<dbReference type="InterPro" id="IPR020568">
    <property type="entry name" value="Ribosomal_Su5_D2-typ_SF"/>
</dbReference>
<proteinExistence type="inferred from homology"/>
<dbReference type="GO" id="GO:0005829">
    <property type="term" value="C:cytosol"/>
    <property type="evidence" value="ECO:0007669"/>
    <property type="project" value="InterPro"/>
</dbReference>
<evidence type="ECO:0000313" key="11">
    <source>
        <dbReference type="Proteomes" id="UP000177418"/>
    </source>
</evidence>
<keyword evidence="6" id="KW-0443">Lipid metabolism</keyword>
<keyword evidence="4" id="KW-0547">Nucleotide-binding</keyword>
<name>A0A1F7JC83_9BACT</name>
<evidence type="ECO:0000256" key="4">
    <source>
        <dbReference type="ARBA" id="ARBA00022741"/>
    </source>
</evidence>
<dbReference type="AlphaFoldDB" id="A0A1F7JC83"/>
<dbReference type="EMBL" id="MGAV01000022">
    <property type="protein sequence ID" value="OGK53220.1"/>
    <property type="molecule type" value="Genomic_DNA"/>
</dbReference>
<dbReference type="InterPro" id="IPR005935">
    <property type="entry name" value="Mev_decarb"/>
</dbReference>
<dbReference type="PIRSF" id="PIRSF015950">
    <property type="entry name" value="Mev_P_decrbx"/>
    <property type="match status" value="1"/>
</dbReference>
<keyword evidence="7" id="KW-0456">Lyase</keyword>
<dbReference type="GO" id="GO:0004163">
    <property type="term" value="F:diphosphomevalonate decarboxylase activity"/>
    <property type="evidence" value="ECO:0007669"/>
    <property type="project" value="UniProtKB-EC"/>
</dbReference>
<dbReference type="InterPro" id="IPR014721">
    <property type="entry name" value="Ribsml_uS5_D2-typ_fold_subgr"/>
</dbReference>
<dbReference type="InterPro" id="IPR036554">
    <property type="entry name" value="GHMP_kinase_C_sf"/>
</dbReference>
<dbReference type="SUPFAM" id="SSF54211">
    <property type="entry name" value="Ribosomal protein S5 domain 2-like"/>
    <property type="match status" value="1"/>
</dbReference>
<sequence length="328" mass="36743">MKATAVAPSNIAFIKYWGKRDEDLRIPLNSSISMNLSNLTTETTVEFSEKFEKDEVLIDGIFDIQVAKRVVGHLDRVRKLAGIKSRAKVISKNNFPASTGLSSSASGFAALTLAATAACGLQLSEKELSILARKGSGSACRSIPDGFVEWIAGNSDETSYAKSIFPVNWWDIVDIVCILSCKPKEIPTSIGQRYVSTSPFMITRLKKINNKIKLVKKYIANRDFTRFGEIVEHEALELHAIMMTSYPSLIYLYPESINLINSIYRLREEGLECYFTINTGHNLHIICLRKDIEKVTTKSHDLVLKDLIINESSIGVRLNQNYLDLQQT</sequence>
<dbReference type="NCBIfam" id="TIGR01240">
    <property type="entry name" value="mevDPdecarb"/>
    <property type="match status" value="1"/>
</dbReference>
<evidence type="ECO:0000259" key="9">
    <source>
        <dbReference type="Pfam" id="PF22700"/>
    </source>
</evidence>
<comment type="similarity">
    <text evidence="1">Belongs to the diphosphomevalonate decarboxylase family.</text>
</comment>
<evidence type="ECO:0000256" key="7">
    <source>
        <dbReference type="ARBA" id="ARBA00023239"/>
    </source>
</evidence>
<evidence type="ECO:0000259" key="8">
    <source>
        <dbReference type="Pfam" id="PF18376"/>
    </source>
</evidence>
<evidence type="ECO:0000256" key="2">
    <source>
        <dbReference type="ARBA" id="ARBA00012296"/>
    </source>
</evidence>
<keyword evidence="3" id="KW-0444">Lipid biosynthesis</keyword>
<dbReference type="InterPro" id="IPR053859">
    <property type="entry name" value="MVD-like_N"/>
</dbReference>
<evidence type="ECO:0000256" key="6">
    <source>
        <dbReference type="ARBA" id="ARBA00023098"/>
    </source>
</evidence>
<dbReference type="Pfam" id="PF22700">
    <property type="entry name" value="MVD-like_N"/>
    <property type="match status" value="1"/>
</dbReference>
<evidence type="ECO:0000256" key="1">
    <source>
        <dbReference type="ARBA" id="ARBA00008831"/>
    </source>
</evidence>
<dbReference type="SUPFAM" id="SSF55060">
    <property type="entry name" value="GHMP Kinase, C-terminal domain"/>
    <property type="match status" value="1"/>
</dbReference>
<dbReference type="GO" id="GO:0005524">
    <property type="term" value="F:ATP binding"/>
    <property type="evidence" value="ECO:0007669"/>
    <property type="project" value="UniProtKB-KW"/>
</dbReference>
<gene>
    <name evidence="10" type="ORF">A3H78_02605</name>
</gene>
<evidence type="ECO:0000256" key="5">
    <source>
        <dbReference type="ARBA" id="ARBA00022840"/>
    </source>
</evidence>